<feature type="transmembrane region" description="Helical" evidence="1">
    <location>
        <begin position="36"/>
        <end position="55"/>
    </location>
</feature>
<keyword evidence="1" id="KW-1133">Transmembrane helix</keyword>
<feature type="transmembrane region" description="Helical" evidence="1">
    <location>
        <begin position="67"/>
        <end position="86"/>
    </location>
</feature>
<organism evidence="2 3">
    <name type="scientific">Halobacillus litoralis</name>
    <dbReference type="NCBI Taxonomy" id="45668"/>
    <lineage>
        <taxon>Bacteria</taxon>
        <taxon>Bacillati</taxon>
        <taxon>Bacillota</taxon>
        <taxon>Bacilli</taxon>
        <taxon>Bacillales</taxon>
        <taxon>Bacillaceae</taxon>
        <taxon>Halobacillus</taxon>
    </lineage>
</organism>
<reference evidence="2 3" key="1">
    <citation type="submission" date="2019-11" db="EMBL/GenBank/DDBJ databases">
        <title>Genome sequences of 17 halophilic strains isolated from different environments.</title>
        <authorList>
            <person name="Furrow R.E."/>
        </authorList>
    </citation>
    <scope>NUCLEOTIDE SEQUENCE [LARGE SCALE GENOMIC DNA]</scope>
    <source>
        <strain evidence="2 3">22511_23_Filter</strain>
    </source>
</reference>
<comment type="caution">
    <text evidence="2">The sequence shown here is derived from an EMBL/GenBank/DDBJ whole genome shotgun (WGS) entry which is preliminary data.</text>
</comment>
<evidence type="ECO:0000313" key="3">
    <source>
        <dbReference type="Proteomes" id="UP000460949"/>
    </source>
</evidence>
<dbReference type="RefSeq" id="WP_160839942.1">
    <property type="nucleotide sequence ID" value="NZ_WMET01000011.1"/>
</dbReference>
<accession>A0A845DYA6</accession>
<gene>
    <name evidence="2" type="ORF">GLW04_19320</name>
</gene>
<protein>
    <submittedName>
        <fullName evidence="2">Uncharacterized protein</fullName>
    </submittedName>
</protein>
<proteinExistence type="predicted"/>
<evidence type="ECO:0000313" key="2">
    <source>
        <dbReference type="EMBL" id="MYL22028.1"/>
    </source>
</evidence>
<keyword evidence="1" id="KW-0812">Transmembrane</keyword>
<dbReference type="Proteomes" id="UP000460949">
    <property type="component" value="Unassembled WGS sequence"/>
</dbReference>
<dbReference type="AlphaFoldDB" id="A0A845DYA6"/>
<evidence type="ECO:0000256" key="1">
    <source>
        <dbReference type="SAM" id="Phobius"/>
    </source>
</evidence>
<keyword evidence="1" id="KW-0472">Membrane</keyword>
<sequence>MANLLSILGLLVTLVTLLFGSEIKHATDSLSYKQKKALVTALISGSGILLIMNFTKPLTVFIASNPLIILGGLLIFLVMVMTVSIVKTLA</sequence>
<dbReference type="EMBL" id="WMET01000011">
    <property type="protein sequence ID" value="MYL22028.1"/>
    <property type="molecule type" value="Genomic_DNA"/>
</dbReference>
<name>A0A845DYA6_9BACI</name>